<dbReference type="Gene3D" id="3.40.50.720">
    <property type="entry name" value="NAD(P)-binding Rossmann-like Domain"/>
    <property type="match status" value="1"/>
</dbReference>
<dbReference type="AlphaFoldDB" id="A0A4Q7ZLR6"/>
<dbReference type="Pfam" id="PF00106">
    <property type="entry name" value="adh_short"/>
    <property type="match status" value="1"/>
</dbReference>
<name>A0A4Q7ZLR6_9ACTN</name>
<protein>
    <submittedName>
        <fullName evidence="3">Dehydrogenase/reductase SDR family protein 13</fullName>
    </submittedName>
</protein>
<organism evidence="3 4">
    <name type="scientific">Krasilnikovia cinnamomea</name>
    <dbReference type="NCBI Taxonomy" id="349313"/>
    <lineage>
        <taxon>Bacteria</taxon>
        <taxon>Bacillati</taxon>
        <taxon>Actinomycetota</taxon>
        <taxon>Actinomycetes</taxon>
        <taxon>Micromonosporales</taxon>
        <taxon>Micromonosporaceae</taxon>
        <taxon>Krasilnikovia</taxon>
    </lineage>
</organism>
<dbReference type="GO" id="GO:0016491">
    <property type="term" value="F:oxidoreductase activity"/>
    <property type="evidence" value="ECO:0007669"/>
    <property type="project" value="UniProtKB-KW"/>
</dbReference>
<evidence type="ECO:0000313" key="4">
    <source>
        <dbReference type="Proteomes" id="UP000292564"/>
    </source>
</evidence>
<dbReference type="InterPro" id="IPR002347">
    <property type="entry name" value="SDR_fam"/>
</dbReference>
<dbReference type="Proteomes" id="UP000292564">
    <property type="component" value="Unassembled WGS sequence"/>
</dbReference>
<proteinExistence type="inferred from homology"/>
<dbReference type="SUPFAM" id="SSF51735">
    <property type="entry name" value="NAD(P)-binding Rossmann-fold domains"/>
    <property type="match status" value="1"/>
</dbReference>
<keyword evidence="4" id="KW-1185">Reference proteome</keyword>
<comment type="similarity">
    <text evidence="1">Belongs to the short-chain dehydrogenases/reductases (SDR) family.</text>
</comment>
<dbReference type="PRINTS" id="PR00081">
    <property type="entry name" value="GDHRDH"/>
</dbReference>
<dbReference type="RefSeq" id="WP_165449479.1">
    <property type="nucleotide sequence ID" value="NZ_SHKY01000001.1"/>
</dbReference>
<dbReference type="PANTHER" id="PTHR24320:SF152">
    <property type="entry name" value="SHORT-CHAIN DEHYDROGENASE_REDUCTASE FAMILY PROTEIN"/>
    <property type="match status" value="1"/>
</dbReference>
<evidence type="ECO:0000256" key="2">
    <source>
        <dbReference type="ARBA" id="ARBA00023002"/>
    </source>
</evidence>
<sequence>MSDLTGATAVVTGGTDGIGAATVRLLRDRGADVIAIGRSAAKAEALRAQEAAAGRDRGRLDVRLADLGSMAAVVRAVAALDIERVDVVVQAVGVLLTRAEYTEEGLEKDFAISYLGRYLFLEEAHRTGLIGTQTRLVNLAASAPRIPRIAQVEFPSADEVAARTGMRAHGQAQLANDLLTALAPRRYGISAVGYGPGAVDTNIRREVPAIARALLRPFYALATRRPEEAAADVVAAATDQRVEPGTASFRNRRGAFPAPAYVTDERRQHELLGVSAELVRRALDRPTAPSPR</sequence>
<dbReference type="EMBL" id="SHKY01000001">
    <property type="protein sequence ID" value="RZU51179.1"/>
    <property type="molecule type" value="Genomic_DNA"/>
</dbReference>
<keyword evidence="2" id="KW-0560">Oxidoreductase</keyword>
<evidence type="ECO:0000256" key="1">
    <source>
        <dbReference type="ARBA" id="ARBA00006484"/>
    </source>
</evidence>
<dbReference type="PANTHER" id="PTHR24320">
    <property type="entry name" value="RETINOL DEHYDROGENASE"/>
    <property type="match status" value="1"/>
</dbReference>
<accession>A0A4Q7ZLR6</accession>
<evidence type="ECO:0000313" key="3">
    <source>
        <dbReference type="EMBL" id="RZU51179.1"/>
    </source>
</evidence>
<reference evidence="3 4" key="1">
    <citation type="submission" date="2019-02" db="EMBL/GenBank/DDBJ databases">
        <title>Sequencing the genomes of 1000 actinobacteria strains.</title>
        <authorList>
            <person name="Klenk H.-P."/>
        </authorList>
    </citation>
    <scope>NUCLEOTIDE SEQUENCE [LARGE SCALE GENOMIC DNA]</scope>
    <source>
        <strain evidence="3 4">DSM 45162</strain>
    </source>
</reference>
<dbReference type="InterPro" id="IPR036291">
    <property type="entry name" value="NAD(P)-bd_dom_sf"/>
</dbReference>
<comment type="caution">
    <text evidence="3">The sequence shown here is derived from an EMBL/GenBank/DDBJ whole genome shotgun (WGS) entry which is preliminary data.</text>
</comment>
<gene>
    <name evidence="3" type="ORF">EV385_2980</name>
</gene>